<reference evidence="3" key="1">
    <citation type="submission" date="2020-09" db="EMBL/GenBank/DDBJ databases">
        <title>Complete genome sequencing of Faecalibacillus intestinalis strain 14EGH31.</title>
        <authorList>
            <person name="Sakamoto M."/>
            <person name="Murakami T."/>
            <person name="Mori H."/>
        </authorList>
    </citation>
    <scope>NUCLEOTIDE SEQUENCE [LARGE SCALE GENOMIC DNA]</scope>
    <source>
        <strain evidence="3">14EGH31</strain>
    </source>
</reference>
<dbReference type="InterPro" id="IPR009785">
    <property type="entry name" value="Prophage_Lj928_Orf309"/>
</dbReference>
<protein>
    <recommendedName>
        <fullName evidence="4">DUF1351 domain-containing protein</fullName>
    </recommendedName>
</protein>
<dbReference type="AlphaFoldDB" id="A0A7I8E1F6"/>
<dbReference type="EMBL" id="AP024085">
    <property type="protein sequence ID" value="BCL57620.1"/>
    <property type="molecule type" value="Genomic_DNA"/>
</dbReference>
<gene>
    <name evidence="2" type="ORF">Fi14EGH31_13320</name>
</gene>
<evidence type="ECO:0008006" key="4">
    <source>
        <dbReference type="Google" id="ProtNLM"/>
    </source>
</evidence>
<evidence type="ECO:0000256" key="1">
    <source>
        <dbReference type="SAM" id="MobiDB-lite"/>
    </source>
</evidence>
<dbReference type="RefSeq" id="WP_200765293.1">
    <property type="nucleotide sequence ID" value="NZ_AP024085.1"/>
</dbReference>
<sequence>MNEFQSGLLNELVAVKITTKEEFDKVINFLSINNCFLVNGEPVVKLTYPGDKAFVILKQDNAIFWQPANQVLDERYKVVSVIEFFRPTEEEKVVEAKAEVIEEHVDIDEKHLSLEVQKRPANEAIVSNIDEMVKLIPAIEAKKGVVVDEKNYKDFVKAKTGMVPLYRSYAKKLETERKAVKKAYIEPYQEFEAKVNKVVKALNDTASVVAENVDVFVQKQKEALRKERQAAIDQLKEVLISRKMISKEYADQFVFDEKWLNASTSKKKFEEQVEAQINSLMEKEKNDKLNLEMIEKTITNACLIANVDEQLISREKYQALLNTEGLPKVTEMITDEVDNIKKQSQAVAQQKEAELQHQKEEFEKKQKEAELQHQKEEFEKKQKEAELQHQKELEAVKKQVSQTVENQPKYTPIKRGDETIANVNDKYIVTEIKQTPEKFQGRTWKKTFEFEGDLAALQMLNRYMDVIKNINPTFNFGEVKLTEKELSDPRTGVVNKYNVKEIN</sequence>
<accession>A0A7I8E1F6</accession>
<evidence type="ECO:0000313" key="3">
    <source>
        <dbReference type="Proteomes" id="UP000593842"/>
    </source>
</evidence>
<proteinExistence type="predicted"/>
<dbReference type="KEGG" id="fit:Fi14EGH31_13320"/>
<dbReference type="GeneID" id="70579771"/>
<name>A0A7I8E1F6_9FIRM</name>
<organism evidence="2 3">
    <name type="scientific">Faecalibacillus intestinalis</name>
    <dbReference type="NCBI Taxonomy" id="1982626"/>
    <lineage>
        <taxon>Bacteria</taxon>
        <taxon>Bacillati</taxon>
        <taxon>Bacillota</taxon>
        <taxon>Erysipelotrichia</taxon>
        <taxon>Erysipelotrichales</taxon>
        <taxon>Coprobacillaceae</taxon>
        <taxon>Faecalibacillus</taxon>
    </lineage>
</organism>
<dbReference type="Pfam" id="PF07083">
    <property type="entry name" value="DUF1351"/>
    <property type="match status" value="1"/>
</dbReference>
<feature type="compositionally biased region" description="Basic and acidic residues" evidence="1">
    <location>
        <begin position="351"/>
        <end position="385"/>
    </location>
</feature>
<feature type="region of interest" description="Disordered" evidence="1">
    <location>
        <begin position="349"/>
        <end position="385"/>
    </location>
</feature>
<evidence type="ECO:0000313" key="2">
    <source>
        <dbReference type="EMBL" id="BCL57620.1"/>
    </source>
</evidence>
<dbReference type="Proteomes" id="UP000593842">
    <property type="component" value="Chromosome"/>
</dbReference>